<evidence type="ECO:0000313" key="1">
    <source>
        <dbReference type="EMBL" id="ABY23073.1"/>
    </source>
</evidence>
<keyword evidence="2" id="KW-1185">Reference proteome</keyword>
<dbReference type="HOGENOM" id="CLU_3172441_0_0_11"/>
<name>A9WN74_RENSM</name>
<reference evidence="2" key="1">
    <citation type="journal article" date="2008" name="J. Bacteriol.">
        <title>Genome sequence of the fish pathogen Renibacterium salmoninarum suggests reductive evolution away from an environmental Arthrobacter ancestor.</title>
        <authorList>
            <person name="Wiens G.D."/>
            <person name="Rockey D.D."/>
            <person name="Wu Z."/>
            <person name="Chang J."/>
            <person name="Levy R."/>
            <person name="Crane S."/>
            <person name="Chen D.S."/>
            <person name="Capri G.R."/>
            <person name="Burnett J.R."/>
            <person name="Sudheesh P.S."/>
            <person name="Schipma M.J."/>
            <person name="Burd H."/>
            <person name="Bhattacharyya A."/>
            <person name="Rhodes L.D."/>
            <person name="Kaul R."/>
            <person name="Strom M.S."/>
        </authorList>
    </citation>
    <scope>NUCLEOTIDE SEQUENCE [LARGE SCALE GENOMIC DNA]</scope>
    <source>
        <strain evidence="2">ATCC 33209 / DSM 20767 / JCM 11484 / NBRC 15589 / NCIMB 2235</strain>
    </source>
</reference>
<evidence type="ECO:0000313" key="2">
    <source>
        <dbReference type="Proteomes" id="UP000002007"/>
    </source>
</evidence>
<dbReference type="KEGG" id="rsa:RSal33209_1336"/>
<protein>
    <submittedName>
        <fullName evidence="1">OrfB</fullName>
    </submittedName>
</protein>
<dbReference type="AlphaFoldDB" id="A9WN74"/>
<organism evidence="1 2">
    <name type="scientific">Renibacterium salmoninarum (strain ATCC 33209 / DSM 20767 / JCM 11484 / NBRC 15589 / NCIMB 2235)</name>
    <dbReference type="NCBI Taxonomy" id="288705"/>
    <lineage>
        <taxon>Bacteria</taxon>
        <taxon>Bacillati</taxon>
        <taxon>Actinomycetota</taxon>
        <taxon>Actinomycetes</taxon>
        <taxon>Micrococcales</taxon>
        <taxon>Micrococcaceae</taxon>
        <taxon>Renibacterium</taxon>
    </lineage>
</organism>
<proteinExistence type="predicted"/>
<dbReference type="eggNOG" id="COG2801">
    <property type="taxonomic scope" value="Bacteria"/>
</dbReference>
<sequence>MGCRVDLPGAYWDGVKTTPSTYYEWVELENHYYNHYQSTAAADRLIV</sequence>
<dbReference type="EMBL" id="CP000910">
    <property type="protein sequence ID" value="ABY23073.1"/>
    <property type="molecule type" value="Genomic_DNA"/>
</dbReference>
<dbReference type="STRING" id="288705.RSal33209_1336"/>
<dbReference type="Proteomes" id="UP000002007">
    <property type="component" value="Chromosome"/>
</dbReference>
<accession>A9WN74</accession>
<gene>
    <name evidence="1" type="ordered locus">RSal33209_1336</name>
</gene>